<keyword evidence="8" id="KW-1185">Reference proteome</keyword>
<keyword evidence="2 5" id="KW-0812">Transmembrane</keyword>
<dbReference type="SUPFAM" id="SSF103473">
    <property type="entry name" value="MFS general substrate transporter"/>
    <property type="match status" value="1"/>
</dbReference>
<dbReference type="InterPro" id="IPR020846">
    <property type="entry name" value="MFS_dom"/>
</dbReference>
<organism evidence="7 8">
    <name type="scientific">Luteococcus sanguinis</name>
    <dbReference type="NCBI Taxonomy" id="174038"/>
    <lineage>
        <taxon>Bacteria</taxon>
        <taxon>Bacillati</taxon>
        <taxon>Actinomycetota</taxon>
        <taxon>Actinomycetes</taxon>
        <taxon>Propionibacteriales</taxon>
        <taxon>Propionibacteriaceae</taxon>
        <taxon>Luteococcus</taxon>
    </lineage>
</organism>
<proteinExistence type="predicted"/>
<name>A0ABW1WW65_9ACTN</name>
<feature type="transmembrane region" description="Helical" evidence="5">
    <location>
        <begin position="244"/>
        <end position="267"/>
    </location>
</feature>
<evidence type="ECO:0000256" key="3">
    <source>
        <dbReference type="ARBA" id="ARBA00022989"/>
    </source>
</evidence>
<feature type="transmembrane region" description="Helical" evidence="5">
    <location>
        <begin position="371"/>
        <end position="389"/>
    </location>
</feature>
<feature type="transmembrane region" description="Helical" evidence="5">
    <location>
        <begin position="279"/>
        <end position="302"/>
    </location>
</feature>
<feature type="transmembrane region" description="Helical" evidence="5">
    <location>
        <begin position="309"/>
        <end position="325"/>
    </location>
</feature>
<feature type="transmembrane region" description="Helical" evidence="5">
    <location>
        <begin position="12"/>
        <end position="32"/>
    </location>
</feature>
<comment type="subcellular location">
    <subcellularLocation>
        <location evidence="1">Cell membrane</location>
        <topology evidence="1">Multi-pass membrane protein</topology>
    </subcellularLocation>
</comment>
<dbReference type="InterPro" id="IPR011701">
    <property type="entry name" value="MFS"/>
</dbReference>
<feature type="domain" description="Major facilitator superfamily (MFS) profile" evidence="6">
    <location>
        <begin position="17"/>
        <end position="426"/>
    </location>
</feature>
<evidence type="ECO:0000259" key="6">
    <source>
        <dbReference type="PROSITE" id="PS50850"/>
    </source>
</evidence>
<feature type="transmembrane region" description="Helical" evidence="5">
    <location>
        <begin position="85"/>
        <end position="104"/>
    </location>
</feature>
<evidence type="ECO:0000256" key="1">
    <source>
        <dbReference type="ARBA" id="ARBA00004651"/>
    </source>
</evidence>
<feature type="transmembrane region" description="Helical" evidence="5">
    <location>
        <begin position="172"/>
        <end position="194"/>
    </location>
</feature>
<feature type="transmembrane region" description="Helical" evidence="5">
    <location>
        <begin position="142"/>
        <end position="166"/>
    </location>
</feature>
<evidence type="ECO:0000256" key="4">
    <source>
        <dbReference type="ARBA" id="ARBA00023136"/>
    </source>
</evidence>
<dbReference type="InterPro" id="IPR050327">
    <property type="entry name" value="Proton-linked_MCT"/>
</dbReference>
<accession>A0ABW1WW65</accession>
<keyword evidence="4 5" id="KW-0472">Membrane</keyword>
<feature type="transmembrane region" description="Helical" evidence="5">
    <location>
        <begin position="52"/>
        <end position="73"/>
    </location>
</feature>
<evidence type="ECO:0000313" key="7">
    <source>
        <dbReference type="EMBL" id="MFC6395444.1"/>
    </source>
</evidence>
<feature type="transmembrane region" description="Helical" evidence="5">
    <location>
        <begin position="110"/>
        <end position="130"/>
    </location>
</feature>
<dbReference type="RefSeq" id="WP_343886627.1">
    <property type="nucleotide sequence ID" value="NZ_BAAAKI010000017.1"/>
</dbReference>
<dbReference type="PANTHER" id="PTHR11360:SF284">
    <property type="entry name" value="EG:103B4.3 PROTEIN-RELATED"/>
    <property type="match status" value="1"/>
</dbReference>
<dbReference type="EMBL" id="JBHSUA010000002">
    <property type="protein sequence ID" value="MFC6395444.1"/>
    <property type="molecule type" value="Genomic_DNA"/>
</dbReference>
<dbReference type="Gene3D" id="1.20.1250.20">
    <property type="entry name" value="MFS general substrate transporter like domains"/>
    <property type="match status" value="2"/>
</dbReference>
<dbReference type="PROSITE" id="PS50850">
    <property type="entry name" value="MFS"/>
    <property type="match status" value="1"/>
</dbReference>
<evidence type="ECO:0000313" key="8">
    <source>
        <dbReference type="Proteomes" id="UP001596266"/>
    </source>
</evidence>
<dbReference type="PANTHER" id="PTHR11360">
    <property type="entry name" value="MONOCARBOXYLATE TRANSPORTER"/>
    <property type="match status" value="1"/>
</dbReference>
<protein>
    <submittedName>
        <fullName evidence="7">MFS transporter</fullName>
    </submittedName>
</protein>
<dbReference type="Proteomes" id="UP001596266">
    <property type="component" value="Unassembled WGS sequence"/>
</dbReference>
<feature type="transmembrane region" description="Helical" evidence="5">
    <location>
        <begin position="401"/>
        <end position="421"/>
    </location>
</feature>
<evidence type="ECO:0000256" key="5">
    <source>
        <dbReference type="SAM" id="Phobius"/>
    </source>
</evidence>
<evidence type="ECO:0000256" key="2">
    <source>
        <dbReference type="ARBA" id="ARBA00022692"/>
    </source>
</evidence>
<comment type="caution">
    <text evidence="7">The sequence shown here is derived from an EMBL/GenBank/DDBJ whole genome shotgun (WGS) entry which is preliminary data.</text>
</comment>
<dbReference type="InterPro" id="IPR036259">
    <property type="entry name" value="MFS_trans_sf"/>
</dbReference>
<dbReference type="CDD" id="cd17355">
    <property type="entry name" value="MFS_YcxA_like"/>
    <property type="match status" value="1"/>
</dbReference>
<dbReference type="Pfam" id="PF07690">
    <property type="entry name" value="MFS_1"/>
    <property type="match status" value="1"/>
</dbReference>
<sequence>MGSARTGGVGRVHPAWAVAVVTLFALLAASAFRSSTGALLQPLETDFGWSRTVTSGAASLNLVIYGLSAPFAAAVMETWGVRRTVVTSLMVVGAASAASCFMTSAWQLWLLWGVVIGLGSGSMALTFGTIVANRWFSARRDIVVGCFSAASAAGQILFVPAIAWLAHTSGGWRAAMWLVAAVSIACALSVLVCLRDRPRDMGVRPLGIADDAPLEAMELTPARVGNPLALGLGAFTRNRRSGTLWALMLTFAVCGWTTNGIIQTHFIPAAHDHSMPATVAANMIGLIGIFDVLGTILAGWLTDRYDPRILLAVFYTFRGVSLLFVDQLLGPDMNPGLWFFIIFVGLDWTATVPPTVALCREAFGLEESGVVFGWVYAAHMVGAGVGAQVSGVLRQQHEGYFIAWELSAALCFFAAGIAATIRRHRTVGPGTLIATPMV</sequence>
<gene>
    <name evidence="7" type="ORF">ACFP57_00335</name>
</gene>
<keyword evidence="3 5" id="KW-1133">Transmembrane helix</keyword>
<reference evidence="8" key="1">
    <citation type="journal article" date="2019" name="Int. J. Syst. Evol. Microbiol.">
        <title>The Global Catalogue of Microorganisms (GCM) 10K type strain sequencing project: providing services to taxonomists for standard genome sequencing and annotation.</title>
        <authorList>
            <consortium name="The Broad Institute Genomics Platform"/>
            <consortium name="The Broad Institute Genome Sequencing Center for Infectious Disease"/>
            <person name="Wu L."/>
            <person name="Ma J."/>
        </authorList>
    </citation>
    <scope>NUCLEOTIDE SEQUENCE [LARGE SCALE GENOMIC DNA]</scope>
    <source>
        <strain evidence="8">CGMCC 1.15277</strain>
    </source>
</reference>
<feature type="transmembrane region" description="Helical" evidence="5">
    <location>
        <begin position="337"/>
        <end position="359"/>
    </location>
</feature>